<dbReference type="OrthoDB" id="4954742at2"/>
<proteinExistence type="predicted"/>
<evidence type="ECO:0000313" key="2">
    <source>
        <dbReference type="Proteomes" id="UP000095347"/>
    </source>
</evidence>
<reference evidence="2" key="1">
    <citation type="submission" date="2016-07" db="EMBL/GenBank/DDBJ databases">
        <authorList>
            <person name="Florea S."/>
            <person name="Webb J.S."/>
            <person name="Jaromczyk J."/>
            <person name="Schardl C.L."/>
        </authorList>
    </citation>
    <scope>NUCLEOTIDE SEQUENCE [LARGE SCALE GENOMIC DNA]</scope>
    <source>
        <strain evidence="2">MV-1</strain>
    </source>
</reference>
<organism evidence="1 2">
    <name type="scientific">Magnetovibrio blakemorei</name>
    <dbReference type="NCBI Taxonomy" id="28181"/>
    <lineage>
        <taxon>Bacteria</taxon>
        <taxon>Pseudomonadati</taxon>
        <taxon>Pseudomonadota</taxon>
        <taxon>Alphaproteobacteria</taxon>
        <taxon>Rhodospirillales</taxon>
        <taxon>Magnetovibrionaceae</taxon>
        <taxon>Magnetovibrio</taxon>
    </lineage>
</organism>
<dbReference type="Proteomes" id="UP000095347">
    <property type="component" value="Unassembled WGS sequence"/>
</dbReference>
<sequence length="244" mass="28421">MGKARYAIYYTPDPESPLWNFGSQWLGRDAAKRKDVKRIEIKGVKSSNVEKVTQGPRHYGFHATLKPPFRLFEDHDRSMLDEALEAFSMAQEPFDVPALELAQLDGFIALRPQEPCKALDDLAAHCVKDFDHFRATPSKKELEKRTSANLTTAQHKMLETWGYPYVMDEFRFHLTLTDRLPDQDRLDILKGLEDAMENILSANPWTLDAITLMRQKKPDEPFYEVKRYPFTPHAKNRWPVKRKK</sequence>
<dbReference type="InterPro" id="IPR009389">
    <property type="entry name" value="DUF1045"/>
</dbReference>
<dbReference type="RefSeq" id="WP_069958962.1">
    <property type="nucleotide sequence ID" value="NZ_MCGG01000055.1"/>
</dbReference>
<dbReference type="AlphaFoldDB" id="A0A1E5Q4M3"/>
<dbReference type="Pfam" id="PF06299">
    <property type="entry name" value="DUF1045"/>
    <property type="match status" value="1"/>
</dbReference>
<dbReference type="InterPro" id="IPR009097">
    <property type="entry name" value="Cyclic_Pdiesterase"/>
</dbReference>
<dbReference type="EMBL" id="MCGG01000055">
    <property type="protein sequence ID" value="OEJ65073.1"/>
    <property type="molecule type" value="Genomic_DNA"/>
</dbReference>
<keyword evidence="2" id="KW-1185">Reference proteome</keyword>
<evidence type="ECO:0008006" key="3">
    <source>
        <dbReference type="Google" id="ProtNLM"/>
    </source>
</evidence>
<accession>A0A1E5Q4M3</accession>
<dbReference type="NCBIfam" id="TIGR03223">
    <property type="entry name" value="Phn_opern_protn"/>
    <property type="match status" value="1"/>
</dbReference>
<comment type="caution">
    <text evidence="1">The sequence shown here is derived from an EMBL/GenBank/DDBJ whole genome shotgun (WGS) entry which is preliminary data.</text>
</comment>
<dbReference type="SUPFAM" id="SSF55144">
    <property type="entry name" value="LigT-like"/>
    <property type="match status" value="1"/>
</dbReference>
<dbReference type="STRING" id="28181.BEN30_15405"/>
<name>A0A1E5Q4M3_9PROT</name>
<dbReference type="Gene3D" id="3.90.1140.10">
    <property type="entry name" value="Cyclic phosphodiesterase"/>
    <property type="match status" value="1"/>
</dbReference>
<gene>
    <name evidence="1" type="ORF">BEN30_15405</name>
</gene>
<dbReference type="PIRSF" id="PIRSF033328">
    <property type="entry name" value="Phest_Mll4975"/>
    <property type="match status" value="1"/>
</dbReference>
<evidence type="ECO:0000313" key="1">
    <source>
        <dbReference type="EMBL" id="OEJ65073.1"/>
    </source>
</evidence>
<protein>
    <recommendedName>
        <fullName evidence="3">Phosphonate metabolism protein</fullName>
    </recommendedName>
</protein>